<evidence type="ECO:0000313" key="4">
    <source>
        <dbReference type="Proteomes" id="UP000253370"/>
    </source>
</evidence>
<evidence type="ECO:0008006" key="5">
    <source>
        <dbReference type="Google" id="ProtNLM"/>
    </source>
</evidence>
<keyword evidence="2" id="KW-0732">Signal</keyword>
<gene>
    <name evidence="3" type="ORF">DRV85_02800</name>
</gene>
<dbReference type="AlphaFoldDB" id="A0A365UCM1"/>
<feature type="signal peptide" evidence="2">
    <location>
        <begin position="1"/>
        <end position="17"/>
    </location>
</feature>
<dbReference type="EMBL" id="QNTQ01000002">
    <property type="protein sequence ID" value="RBI87071.1"/>
    <property type="molecule type" value="Genomic_DNA"/>
</dbReference>
<organism evidence="3 4">
    <name type="scientific">Rhodosalinus halophilus</name>
    <dbReference type="NCBI Taxonomy" id="2259333"/>
    <lineage>
        <taxon>Bacteria</taxon>
        <taxon>Pseudomonadati</taxon>
        <taxon>Pseudomonadota</taxon>
        <taxon>Alphaproteobacteria</taxon>
        <taxon>Rhodobacterales</taxon>
        <taxon>Paracoccaceae</taxon>
        <taxon>Rhodosalinus</taxon>
    </lineage>
</organism>
<dbReference type="RefSeq" id="WP_113287919.1">
    <property type="nucleotide sequence ID" value="NZ_QNTQ01000002.1"/>
</dbReference>
<feature type="chain" id="PRO_5016662666" description="D-galactarate dehydratase" evidence="2">
    <location>
        <begin position="18"/>
        <end position="151"/>
    </location>
</feature>
<reference evidence="3 4" key="1">
    <citation type="submission" date="2018-07" db="EMBL/GenBank/DDBJ databases">
        <title>Rhodosalinus sp. strain E84T genomic sequence and assembly.</title>
        <authorList>
            <person name="Liu Z.-W."/>
            <person name="Lu D.-C."/>
        </authorList>
    </citation>
    <scope>NUCLEOTIDE SEQUENCE [LARGE SCALE GENOMIC DNA]</scope>
    <source>
        <strain evidence="3 4">E84</strain>
    </source>
</reference>
<accession>A0A365UCM1</accession>
<dbReference type="Proteomes" id="UP000253370">
    <property type="component" value="Unassembled WGS sequence"/>
</dbReference>
<name>A0A365UCM1_9RHOB</name>
<dbReference type="PROSITE" id="PS51257">
    <property type="entry name" value="PROKAR_LIPOPROTEIN"/>
    <property type="match status" value="1"/>
</dbReference>
<evidence type="ECO:0000313" key="3">
    <source>
        <dbReference type="EMBL" id="RBI87071.1"/>
    </source>
</evidence>
<feature type="region of interest" description="Disordered" evidence="1">
    <location>
        <begin position="23"/>
        <end position="76"/>
    </location>
</feature>
<feature type="compositionally biased region" description="Low complexity" evidence="1">
    <location>
        <begin position="51"/>
        <end position="64"/>
    </location>
</feature>
<sequence>MRVISVLLLALVTAACAAQIERPQAPTGDGQTRPLARPAQDATAQERTADTLGTTTPAGRPAAAGAGGGVSLGTTVASLGDPTEAGFWLKTPLVAATSPGRVEYAGTGQAVEVELRPSGTEAGGGSQISLAAMRALGAPLTGLPELRVYRR</sequence>
<keyword evidence="4" id="KW-1185">Reference proteome</keyword>
<comment type="caution">
    <text evidence="3">The sequence shown here is derived from an EMBL/GenBank/DDBJ whole genome shotgun (WGS) entry which is preliminary data.</text>
</comment>
<proteinExistence type="predicted"/>
<protein>
    <recommendedName>
        <fullName evidence="5">D-galactarate dehydratase</fullName>
    </recommendedName>
</protein>
<evidence type="ECO:0000256" key="2">
    <source>
        <dbReference type="SAM" id="SignalP"/>
    </source>
</evidence>
<dbReference type="OrthoDB" id="7871639at2"/>
<evidence type="ECO:0000256" key="1">
    <source>
        <dbReference type="SAM" id="MobiDB-lite"/>
    </source>
</evidence>